<accession>A0A0E9VQV2</accession>
<dbReference type="EMBL" id="GBXM01028924">
    <property type="protein sequence ID" value="JAH79653.1"/>
    <property type="molecule type" value="Transcribed_RNA"/>
</dbReference>
<sequence length="50" mass="5362">MHVSISAKRTACPISKHDQGVWLEVTAAGLTANMPAQPGLHESLTRFCLS</sequence>
<evidence type="ECO:0000313" key="1">
    <source>
        <dbReference type="EMBL" id="JAH79653.1"/>
    </source>
</evidence>
<reference evidence="1" key="1">
    <citation type="submission" date="2014-11" db="EMBL/GenBank/DDBJ databases">
        <authorList>
            <person name="Amaro Gonzalez C."/>
        </authorList>
    </citation>
    <scope>NUCLEOTIDE SEQUENCE</scope>
</reference>
<reference evidence="1" key="2">
    <citation type="journal article" date="2015" name="Fish Shellfish Immunol.">
        <title>Early steps in the European eel (Anguilla anguilla)-Vibrio vulnificus interaction in the gills: Role of the RtxA13 toxin.</title>
        <authorList>
            <person name="Callol A."/>
            <person name="Pajuelo D."/>
            <person name="Ebbesson L."/>
            <person name="Teles M."/>
            <person name="MacKenzie S."/>
            <person name="Amaro C."/>
        </authorList>
    </citation>
    <scope>NUCLEOTIDE SEQUENCE</scope>
</reference>
<dbReference type="AlphaFoldDB" id="A0A0E9VQV2"/>
<protein>
    <submittedName>
        <fullName evidence="1">Uncharacterized protein</fullName>
    </submittedName>
</protein>
<organism evidence="1">
    <name type="scientific">Anguilla anguilla</name>
    <name type="common">European freshwater eel</name>
    <name type="synonym">Muraena anguilla</name>
    <dbReference type="NCBI Taxonomy" id="7936"/>
    <lineage>
        <taxon>Eukaryota</taxon>
        <taxon>Metazoa</taxon>
        <taxon>Chordata</taxon>
        <taxon>Craniata</taxon>
        <taxon>Vertebrata</taxon>
        <taxon>Euteleostomi</taxon>
        <taxon>Actinopterygii</taxon>
        <taxon>Neopterygii</taxon>
        <taxon>Teleostei</taxon>
        <taxon>Anguilliformes</taxon>
        <taxon>Anguillidae</taxon>
        <taxon>Anguilla</taxon>
    </lineage>
</organism>
<name>A0A0E9VQV2_ANGAN</name>
<proteinExistence type="predicted"/>